<dbReference type="Pfam" id="PF13413">
    <property type="entry name" value="HTH_25"/>
    <property type="match status" value="1"/>
</dbReference>
<dbReference type="PANTHER" id="PTHR34475:SF1">
    <property type="entry name" value="CYTOSKELETON PROTEIN RODZ"/>
    <property type="match status" value="1"/>
</dbReference>
<dbReference type="InterPro" id="IPR050400">
    <property type="entry name" value="Bact_Cytoskel_RodZ"/>
</dbReference>
<dbReference type="AlphaFoldDB" id="A0A0G0CNG0"/>
<evidence type="ECO:0008006" key="4">
    <source>
        <dbReference type="Google" id="ProtNLM"/>
    </source>
</evidence>
<protein>
    <recommendedName>
        <fullName evidence="4">Transcriptional regulator, XRE family</fullName>
    </recommendedName>
</protein>
<dbReference type="Proteomes" id="UP000034778">
    <property type="component" value="Unassembled WGS sequence"/>
</dbReference>
<dbReference type="SUPFAM" id="SSF47413">
    <property type="entry name" value="lambda repressor-like DNA-binding domains"/>
    <property type="match status" value="1"/>
</dbReference>
<comment type="caution">
    <text evidence="2">The sequence shown here is derived from an EMBL/GenBank/DDBJ whole genome shotgun (WGS) entry which is preliminary data.</text>
</comment>
<dbReference type="Gene3D" id="2.60.40.10">
    <property type="entry name" value="Immunoglobulins"/>
    <property type="match status" value="1"/>
</dbReference>
<dbReference type="InterPro" id="IPR010982">
    <property type="entry name" value="Lambda_DNA-bd_dom_sf"/>
</dbReference>
<dbReference type="Gene3D" id="1.10.260.40">
    <property type="entry name" value="lambda repressor-like DNA-binding domains"/>
    <property type="match status" value="1"/>
</dbReference>
<dbReference type="InterPro" id="IPR013783">
    <property type="entry name" value="Ig-like_fold"/>
</dbReference>
<keyword evidence="1" id="KW-0812">Transmembrane</keyword>
<dbReference type="STRING" id="1618566.UR35_C0005G0072"/>
<organism evidence="2 3">
    <name type="scientific">Candidatus Woesebacteria bacterium GW2011_GWB1_33_22</name>
    <dbReference type="NCBI Taxonomy" id="1618566"/>
    <lineage>
        <taxon>Bacteria</taxon>
        <taxon>Candidatus Woeseibacteriota</taxon>
    </lineage>
</organism>
<keyword evidence="1" id="KW-1133">Transmembrane helix</keyword>
<name>A0A0G0CNG0_9BACT</name>
<dbReference type="CDD" id="cd00093">
    <property type="entry name" value="HTH_XRE"/>
    <property type="match status" value="1"/>
</dbReference>
<dbReference type="EMBL" id="LBOW01000005">
    <property type="protein sequence ID" value="KKP44942.1"/>
    <property type="molecule type" value="Genomic_DNA"/>
</dbReference>
<feature type="transmembrane region" description="Helical" evidence="1">
    <location>
        <begin position="99"/>
        <end position="118"/>
    </location>
</feature>
<evidence type="ECO:0000313" key="2">
    <source>
        <dbReference type="EMBL" id="KKP44942.1"/>
    </source>
</evidence>
<dbReference type="PANTHER" id="PTHR34475">
    <property type="match status" value="1"/>
</dbReference>
<evidence type="ECO:0000313" key="3">
    <source>
        <dbReference type="Proteomes" id="UP000034778"/>
    </source>
</evidence>
<dbReference type="GO" id="GO:0003677">
    <property type="term" value="F:DNA binding"/>
    <property type="evidence" value="ECO:0007669"/>
    <property type="project" value="InterPro"/>
</dbReference>
<accession>A0A0G0CNG0</accession>
<sequence>MNTIGQILKEARLKKGFSLTKLENLTKIKREFILNLENNDWNNLPEFPVVSGFVKNITSSLGLSTNNVNAILRRDYPPKKLAINPTPDVGNKFVWSPKLTFVVGISLLLFLVLGYLGFEYLKFIRPPELIVVSPKENEQVLQNKVKIEGKTTTDAILTVNNQPVILDQDGKFITEIEVTKDTKEIRFKSTSRSGKVTEVVRKIEIEK</sequence>
<keyword evidence="1" id="KW-0472">Membrane</keyword>
<dbReference type="InterPro" id="IPR001387">
    <property type="entry name" value="Cro/C1-type_HTH"/>
</dbReference>
<reference evidence="2 3" key="1">
    <citation type="journal article" date="2015" name="Nature">
        <title>rRNA introns, odd ribosomes, and small enigmatic genomes across a large radiation of phyla.</title>
        <authorList>
            <person name="Brown C.T."/>
            <person name="Hug L.A."/>
            <person name="Thomas B.C."/>
            <person name="Sharon I."/>
            <person name="Castelle C.J."/>
            <person name="Singh A."/>
            <person name="Wilkins M.J."/>
            <person name="Williams K.H."/>
            <person name="Banfield J.F."/>
        </authorList>
    </citation>
    <scope>NUCLEOTIDE SEQUENCE [LARGE SCALE GENOMIC DNA]</scope>
</reference>
<gene>
    <name evidence="2" type="ORF">UR35_C0005G0072</name>
</gene>
<evidence type="ECO:0000256" key="1">
    <source>
        <dbReference type="SAM" id="Phobius"/>
    </source>
</evidence>
<proteinExistence type="predicted"/>